<dbReference type="PANTHER" id="PTHR23026:SF123">
    <property type="entry name" value="NAD(P)H NITROREDUCTASE RV3131-RELATED"/>
    <property type="match status" value="1"/>
</dbReference>
<dbReference type="InterPro" id="IPR029479">
    <property type="entry name" value="Nitroreductase"/>
</dbReference>
<keyword evidence="3" id="KW-1185">Reference proteome</keyword>
<gene>
    <name evidence="2" type="ORF">HWN40_04830</name>
</gene>
<name>A0A7D5EH49_9EURY</name>
<dbReference type="SUPFAM" id="SSF55469">
    <property type="entry name" value="FMN-dependent nitroreductase-like"/>
    <property type="match status" value="1"/>
</dbReference>
<dbReference type="KEGG" id="mzi:HWN40_04830"/>
<accession>A0A7D5EH49</accession>
<dbReference type="GO" id="GO:0016491">
    <property type="term" value="F:oxidoreductase activity"/>
    <property type="evidence" value="ECO:0007669"/>
    <property type="project" value="InterPro"/>
</dbReference>
<evidence type="ECO:0000313" key="3">
    <source>
        <dbReference type="Proteomes" id="UP000509594"/>
    </source>
</evidence>
<dbReference type="InterPro" id="IPR000415">
    <property type="entry name" value="Nitroreductase-like"/>
</dbReference>
<dbReference type="AlphaFoldDB" id="A0A7D5EH49"/>
<dbReference type="EMBL" id="CP058215">
    <property type="protein sequence ID" value="QLC51234.1"/>
    <property type="molecule type" value="Genomic_DNA"/>
</dbReference>
<dbReference type="Proteomes" id="UP000509594">
    <property type="component" value="Chromosome"/>
</dbReference>
<evidence type="ECO:0000313" key="2">
    <source>
        <dbReference type="EMBL" id="QLC51234.1"/>
    </source>
</evidence>
<dbReference type="CDD" id="cd02136">
    <property type="entry name" value="PnbA_NfnB-like"/>
    <property type="match status" value="1"/>
</dbReference>
<dbReference type="GeneID" id="55820975"/>
<protein>
    <submittedName>
        <fullName evidence="2">Nitroreductase</fullName>
    </submittedName>
</protein>
<reference evidence="2 3" key="1">
    <citation type="submission" date="2020-06" db="EMBL/GenBank/DDBJ databases">
        <title>Methanolobus halotolerans sp. nov., isolated from a saline lake Tus in Siberia.</title>
        <authorList>
            <person name="Shen Y."/>
            <person name="Chen S.-C."/>
            <person name="Lai M.-C."/>
            <person name="Huang H.-H."/>
            <person name="Chiu H.-H."/>
            <person name="Tang S.-L."/>
            <person name="Rogozin D.Y."/>
            <person name="Degermendzhy A.G."/>
        </authorList>
    </citation>
    <scope>NUCLEOTIDE SEQUENCE [LARGE SCALE GENOMIC DNA]</scope>
    <source>
        <strain evidence="2 3">DSM 21339</strain>
    </source>
</reference>
<feature type="domain" description="Nitroreductase" evidence="1">
    <location>
        <begin position="65"/>
        <end position="147"/>
    </location>
</feature>
<dbReference type="Gene3D" id="3.40.109.10">
    <property type="entry name" value="NADH Oxidase"/>
    <property type="match status" value="1"/>
</dbReference>
<sequence>MPATIDTILSRRSIREFTDEKVSREDIERILNTARWAPSGLNNQPWKFMVIQNEETMEKLEGCTHYAKVIRSAPLLIAVFLDRETMYNHTKDVQAIGAAIQNMLLACCDLGLGAVWLGEILNQEEKVNLILSCPESLELMAVIAIGHPAKGSDSSPRKPRKNLKDICYEENCEKNWR</sequence>
<dbReference type="OrthoDB" id="287850at2157"/>
<dbReference type="InterPro" id="IPR050627">
    <property type="entry name" value="Nitroreductase/BluB"/>
</dbReference>
<dbReference type="Pfam" id="PF00881">
    <property type="entry name" value="Nitroreductase"/>
    <property type="match status" value="2"/>
</dbReference>
<organism evidence="2 3">
    <name type="scientific">Methanolobus zinderi</name>
    <dbReference type="NCBI Taxonomy" id="536044"/>
    <lineage>
        <taxon>Archaea</taxon>
        <taxon>Methanobacteriati</taxon>
        <taxon>Methanobacteriota</taxon>
        <taxon>Stenosarchaea group</taxon>
        <taxon>Methanomicrobia</taxon>
        <taxon>Methanosarcinales</taxon>
        <taxon>Methanosarcinaceae</taxon>
        <taxon>Methanolobus</taxon>
    </lineage>
</organism>
<proteinExistence type="predicted"/>
<dbReference type="RefSeq" id="WP_176966288.1">
    <property type="nucleotide sequence ID" value="NZ_CP058215.1"/>
</dbReference>
<dbReference type="PANTHER" id="PTHR23026">
    <property type="entry name" value="NADPH NITROREDUCTASE"/>
    <property type="match status" value="1"/>
</dbReference>
<evidence type="ECO:0000259" key="1">
    <source>
        <dbReference type="Pfam" id="PF00881"/>
    </source>
</evidence>
<feature type="domain" description="Nitroreductase" evidence="1">
    <location>
        <begin position="8"/>
        <end position="61"/>
    </location>
</feature>